<comment type="caution">
    <text evidence="1">The sequence shown here is derived from an EMBL/GenBank/DDBJ whole genome shotgun (WGS) entry which is preliminary data.</text>
</comment>
<sequence length="265" mass="29841">MLGKRIATYLDKIEAGEAIDYKKFLSLLPEDLREQVTNCTSTHFIKKGAEKITIADASLLQRLKVLAQVPVDRIEASLQGDSHKAKVSTSYLFVYHQGINGVNPDTVICNESTFYANFRSKSQLVIVENAELFFARDMLLELLNKVFKCSLSFANVDLVFGSGNQISNQYNQHFLAQYESVLCFFDYDLGGLKIFKAMKNLLGDKARLAEPVSNDLDRFFVKKPKNAQQFISALTAANELGLHQLHQIFEAKQLFMEQEALLALA</sequence>
<evidence type="ECO:0008006" key="3">
    <source>
        <dbReference type="Google" id="ProtNLM"/>
    </source>
</evidence>
<dbReference type="EMBL" id="QUOU01000001">
    <property type="protein sequence ID" value="REL25227.1"/>
    <property type="molecule type" value="Genomic_DNA"/>
</dbReference>
<dbReference type="Proteomes" id="UP000256478">
    <property type="component" value="Unassembled WGS sequence"/>
</dbReference>
<dbReference type="OrthoDB" id="5759008at2"/>
<reference evidence="1 2" key="1">
    <citation type="submission" date="2018-08" db="EMBL/GenBank/DDBJ databases">
        <title>Thalassotalea euphylliae genome.</title>
        <authorList>
            <person name="Summers S."/>
            <person name="Rice S.A."/>
            <person name="Freckelton M.L."/>
            <person name="Nedved B.T."/>
            <person name="Hadfield M.G."/>
        </authorList>
    </citation>
    <scope>NUCLEOTIDE SEQUENCE [LARGE SCALE GENOMIC DNA]</scope>
    <source>
        <strain evidence="1 2">H1</strain>
    </source>
</reference>
<dbReference type="RefSeq" id="WP_116006390.1">
    <property type="nucleotide sequence ID" value="NZ_QUOU01000001.1"/>
</dbReference>
<evidence type="ECO:0000313" key="1">
    <source>
        <dbReference type="EMBL" id="REL25227.1"/>
    </source>
</evidence>
<accession>A0A3E0TLL0</accession>
<proteinExistence type="predicted"/>
<evidence type="ECO:0000313" key="2">
    <source>
        <dbReference type="Proteomes" id="UP000256478"/>
    </source>
</evidence>
<organism evidence="1 2">
    <name type="scientific">Thalassotalea euphylliae</name>
    <dbReference type="NCBI Taxonomy" id="1655234"/>
    <lineage>
        <taxon>Bacteria</taxon>
        <taxon>Pseudomonadati</taxon>
        <taxon>Pseudomonadota</taxon>
        <taxon>Gammaproteobacteria</taxon>
        <taxon>Alteromonadales</taxon>
        <taxon>Colwelliaceae</taxon>
        <taxon>Thalassotalea</taxon>
    </lineage>
</organism>
<gene>
    <name evidence="1" type="ORF">DXX93_00740</name>
</gene>
<dbReference type="AlphaFoldDB" id="A0A3E0TLL0"/>
<name>A0A3E0TLL0_9GAMM</name>
<protein>
    <recommendedName>
        <fullName evidence="3">Wadjet protein JetD C-terminal domain-containing protein</fullName>
    </recommendedName>
</protein>